<evidence type="ECO:0000313" key="1">
    <source>
        <dbReference type="EMBL" id="CBK96950.1"/>
    </source>
</evidence>
<dbReference type="EMBL" id="FP929044">
    <property type="protein sequence ID" value="CBK96950.1"/>
    <property type="molecule type" value="Genomic_DNA"/>
</dbReference>
<dbReference type="AlphaFoldDB" id="D4JV31"/>
<dbReference type="BioCyc" id="ESIR657319:G136K-1604-MONOMER"/>
<gene>
    <name evidence="1" type="ORF">EUS_18900</name>
</gene>
<dbReference type="KEGG" id="esu:EUS_18900"/>
<accession>D4JV31</accession>
<name>D4JV31_9FIRM</name>
<reference evidence="1 2" key="1">
    <citation type="submission" date="2010-03" db="EMBL/GenBank/DDBJ databases">
        <title>The genome sequence of Eubacterium siraeum 70/3.</title>
        <authorList>
            <consortium name="metaHIT consortium -- http://www.metahit.eu/"/>
            <person name="Pajon A."/>
            <person name="Turner K."/>
            <person name="Parkhill J."/>
            <person name="Duncan S."/>
            <person name="Flint H."/>
        </authorList>
    </citation>
    <scope>NUCLEOTIDE SEQUENCE [LARGE SCALE GENOMIC DNA]</scope>
    <source>
        <strain evidence="1 2">70/3</strain>
    </source>
</reference>
<proteinExistence type="predicted"/>
<sequence length="53" mass="6125">MEFVKGFLCKKARFHKNDSNTYHPNRIERIVAFNNMLMPPSVTSIVMLGSKLI</sequence>
<reference evidence="1 2" key="2">
    <citation type="submission" date="2010-03" db="EMBL/GenBank/DDBJ databases">
        <authorList>
            <person name="Pajon A."/>
        </authorList>
    </citation>
    <scope>NUCLEOTIDE SEQUENCE [LARGE SCALE GENOMIC DNA]</scope>
    <source>
        <strain evidence="1 2">70/3</strain>
    </source>
</reference>
<protein>
    <submittedName>
        <fullName evidence="1">Uncharacterized protein</fullName>
    </submittedName>
</protein>
<evidence type="ECO:0000313" key="2">
    <source>
        <dbReference type="Proteomes" id="UP000008803"/>
    </source>
</evidence>
<dbReference type="HOGENOM" id="CLU_3061688_0_0_9"/>
<dbReference type="Proteomes" id="UP000008803">
    <property type="component" value="Chromosome"/>
</dbReference>
<organism evidence="1 2">
    <name type="scientific">[Eubacterium] siraeum 70/3</name>
    <dbReference type="NCBI Taxonomy" id="657319"/>
    <lineage>
        <taxon>Bacteria</taxon>
        <taxon>Bacillati</taxon>
        <taxon>Bacillota</taxon>
        <taxon>Clostridia</taxon>
        <taxon>Eubacteriales</taxon>
        <taxon>Oscillospiraceae</taxon>
        <taxon>Oscillospiraceae incertae sedis</taxon>
    </lineage>
</organism>